<dbReference type="InterPro" id="IPR014729">
    <property type="entry name" value="Rossmann-like_a/b/a_fold"/>
</dbReference>
<dbReference type="InterPro" id="IPR013155">
    <property type="entry name" value="M/V/L/I-tRNA-synth_anticd-bd"/>
</dbReference>
<dbReference type="EC" id="6.1.1.5" evidence="15"/>
<reference evidence="18 19" key="1">
    <citation type="journal article" date="2018" name="J. Microbiol.">
        <title>Baekduia soli gen. nov., sp. nov., a novel bacterium isolated from the soil of Baekdu Mountain and proposal of a novel family name, Baekduiaceae fam. nov.</title>
        <authorList>
            <person name="An D.S."/>
            <person name="Siddiqi M.Z."/>
            <person name="Kim K.H."/>
            <person name="Yu H.S."/>
            <person name="Im W.T."/>
        </authorList>
    </citation>
    <scope>NUCLEOTIDE SEQUENCE [LARGE SCALE GENOMIC DNA]</scope>
    <source>
        <strain evidence="18 19">BR7-21</strain>
    </source>
</reference>
<dbReference type="Pfam" id="PF00133">
    <property type="entry name" value="tRNA-synt_1"/>
    <property type="match status" value="1"/>
</dbReference>
<evidence type="ECO:0000256" key="15">
    <source>
        <dbReference type="HAMAP-Rule" id="MF_02003"/>
    </source>
</evidence>
<keyword evidence="11 15" id="KW-0648">Protein biosynthesis</keyword>
<dbReference type="PANTHER" id="PTHR42780">
    <property type="entry name" value="SOLEUCYL-TRNA SYNTHETASE"/>
    <property type="match status" value="1"/>
</dbReference>
<keyword evidence="19" id="KW-1185">Reference proteome</keyword>
<dbReference type="RefSeq" id="WP_146916051.1">
    <property type="nucleotide sequence ID" value="NZ_CP042430.1"/>
</dbReference>
<evidence type="ECO:0000256" key="1">
    <source>
        <dbReference type="ARBA" id="ARBA00001947"/>
    </source>
</evidence>
<feature type="binding site" evidence="15">
    <location>
        <position position="609"/>
    </location>
    <ligand>
        <name>ATP</name>
        <dbReference type="ChEBI" id="CHEBI:30616"/>
    </ligand>
</feature>
<keyword evidence="6 15" id="KW-0436">Ligase</keyword>
<dbReference type="GO" id="GO:0002161">
    <property type="term" value="F:aminoacyl-tRNA deacylase activity"/>
    <property type="evidence" value="ECO:0007669"/>
    <property type="project" value="InterPro"/>
</dbReference>
<dbReference type="GO" id="GO:0004822">
    <property type="term" value="F:isoleucine-tRNA ligase activity"/>
    <property type="evidence" value="ECO:0007669"/>
    <property type="project" value="UniProtKB-UniRule"/>
</dbReference>
<comment type="similarity">
    <text evidence="3 15">Belongs to the class-I aminoacyl-tRNA synthetase family. IleS type 2 subfamily.</text>
</comment>
<dbReference type="Gene3D" id="1.10.730.10">
    <property type="entry name" value="Isoleucyl-tRNA Synthetase, Domain 1"/>
    <property type="match status" value="1"/>
</dbReference>
<keyword evidence="10 15" id="KW-0067">ATP-binding</keyword>
<sequence>MSRRPVDPNQSFPALEEQVLERWRERDVFAESLRNRAAAPPWVFWEGPPTANGRPGVHHVLARAFKDIYPRYKTMRGHLVQRKGGWDCHGLPVEINVEQQLGLNNKHEIEAYGIAEFNAKCRESVFEYLEDWNRLTERIGFWVDLEHAYRTLDTDYVESVWWSLRRIFDKDLLYEGHKVVPYCPRCGTALSSHELALGYKDVVDPSVYVRFAVVQDGGPLQAGDELLVWTTTPWTLVSNAAVAVDPELTYVRAKTGALEAPVVLAEALVDRVLAPTHPDVEVQILARFPGAAMDGVRYEPPFPYIKGAEYGERGHTVLLGDFVTAEDGTGLVHTAIAFGEDDYRLGARYGLTVVNPVRLDGTYDERIKGYEGRFVKDADADLVEDLRRRGRLLKAQDYEHSYPHCWRCGTPLLYYAKPSWYIATSRLRDRLLAANDQVTWHPEHVKTGRFGRWLENNVDWALSRERYWGTPLPIWRCENDPSHIHCIGSFAELEELSGTKVDDPHRPYVDDISFPCPQCAARMQRVPEVIDVWFDSGAMQFAQWHAPFENQDQFERSWPADFVCEALDQTRGWFYSLLAVSVLLYDESPYKDVVCLGLILDEDGQKMSKSKGNVVDPFAVLDEFGADALRWYFFSSKQPWDGYRFSLETIGEGVRLFLNTLWNTYGFLVLYENAAGGETVGEPETPPTALDRWILSRLGGTVEVVGERMDAFDATVAAREIAGFVDDLSNWYVRRSRRRFWEGDPRAFATLRHCLVTVAQLLAPFTPFVADEIYDNLDGSAGSVHLTDWPEPSPRDLALEVSMATAREAVALGLRARAGAKVGLRRPLREAVVVAAGREREALEAMADVVREELNVKALRFVDEADELGNYDLKPNYRALGPRFGKAMPQVAAAIEALDADHVAVTLREGRTVGVNVDGHDHELADGDLLVGLQPLEGFQVEREGGHAVALDLAMDDALRREGWAREVVRAVQNARKEAGLEVSDRIALVLGGDGELLEAAREHEALVAGEVLALSVRYDGDGDGAAATVDGRPLSIAVSRSA</sequence>
<feature type="short sequence motif" description="'KMSKS' region" evidence="15">
    <location>
        <begin position="606"/>
        <end position="610"/>
    </location>
</feature>
<evidence type="ECO:0000259" key="17">
    <source>
        <dbReference type="Pfam" id="PF08264"/>
    </source>
</evidence>
<dbReference type="InterPro" id="IPR033709">
    <property type="entry name" value="Anticodon_Ile_ABEc"/>
</dbReference>
<evidence type="ECO:0000259" key="16">
    <source>
        <dbReference type="Pfam" id="PF00133"/>
    </source>
</evidence>
<name>A0A5B8U1D6_9ACTN</name>
<accession>A0A5B8U1D6</accession>
<evidence type="ECO:0000256" key="10">
    <source>
        <dbReference type="ARBA" id="ARBA00022840"/>
    </source>
</evidence>
<comment type="function">
    <text evidence="13 15">Catalyzes the attachment of isoleucine to tRNA(Ile). As IleRS can inadvertently accommodate and process structurally similar amino acids such as valine, to avoid such errors it has two additional distinct tRNA(Ile)-dependent editing activities. One activity is designated as 'pretransfer' editing and involves the hydrolysis of activated Val-AMP. The other activity is designated 'posttransfer' editing and involves deacylation of mischarged Val-tRNA(Ile).</text>
</comment>
<dbReference type="InterPro" id="IPR002300">
    <property type="entry name" value="aa-tRNA-synth_Ia"/>
</dbReference>
<dbReference type="InterPro" id="IPR002301">
    <property type="entry name" value="Ile-tRNA-ligase"/>
</dbReference>
<dbReference type="Gene3D" id="3.90.740.10">
    <property type="entry name" value="Valyl/Leucyl/Isoleucyl-tRNA synthetase, editing domain"/>
    <property type="match status" value="1"/>
</dbReference>
<feature type="domain" description="Methionyl/Valyl/Leucyl/Isoleucyl-tRNA synthetase anticodon-binding" evidence="17">
    <location>
        <begin position="691"/>
        <end position="830"/>
    </location>
</feature>
<keyword evidence="5 15" id="KW-0963">Cytoplasm</keyword>
<dbReference type="GO" id="GO:0006428">
    <property type="term" value="P:isoleucyl-tRNA aminoacylation"/>
    <property type="evidence" value="ECO:0007669"/>
    <property type="project" value="UniProtKB-UniRule"/>
</dbReference>
<dbReference type="NCBIfam" id="TIGR00392">
    <property type="entry name" value="ileS"/>
    <property type="match status" value="1"/>
</dbReference>
<dbReference type="Proteomes" id="UP000321805">
    <property type="component" value="Chromosome"/>
</dbReference>
<evidence type="ECO:0000313" key="18">
    <source>
        <dbReference type="EMBL" id="QEC46625.1"/>
    </source>
</evidence>
<dbReference type="Gene3D" id="3.40.50.620">
    <property type="entry name" value="HUPs"/>
    <property type="match status" value="2"/>
</dbReference>
<dbReference type="FunFam" id="3.40.50.620:FF:000075">
    <property type="entry name" value="Isoleucine--tRNA ligase"/>
    <property type="match status" value="1"/>
</dbReference>
<dbReference type="Pfam" id="PF08264">
    <property type="entry name" value="Anticodon_1"/>
    <property type="match status" value="1"/>
</dbReference>
<dbReference type="Pfam" id="PF19302">
    <property type="entry name" value="DUF5915"/>
    <property type="match status" value="1"/>
</dbReference>
<dbReference type="OrthoDB" id="9810365at2"/>
<evidence type="ECO:0000256" key="4">
    <source>
        <dbReference type="ARBA" id="ARBA00011245"/>
    </source>
</evidence>
<evidence type="ECO:0000256" key="7">
    <source>
        <dbReference type="ARBA" id="ARBA00022723"/>
    </source>
</evidence>
<keyword evidence="9 15" id="KW-0862">Zinc</keyword>
<gene>
    <name evidence="15" type="primary">ileS</name>
    <name evidence="18" type="ORF">FSW04_02865</name>
</gene>
<dbReference type="KEGG" id="bsol:FSW04_02865"/>
<evidence type="ECO:0000256" key="3">
    <source>
        <dbReference type="ARBA" id="ARBA00007078"/>
    </source>
</evidence>
<dbReference type="GO" id="GO:0008270">
    <property type="term" value="F:zinc ion binding"/>
    <property type="evidence" value="ECO:0007669"/>
    <property type="project" value="UniProtKB-UniRule"/>
</dbReference>
<protein>
    <recommendedName>
        <fullName evidence="15">Isoleucine--tRNA ligase</fullName>
        <ecNumber evidence="15">6.1.1.5</ecNumber>
    </recommendedName>
    <alternativeName>
        <fullName evidence="15">Isoleucyl-tRNA synthetase</fullName>
        <shortName evidence="15">IleRS</shortName>
    </alternativeName>
</protein>
<evidence type="ECO:0000256" key="5">
    <source>
        <dbReference type="ARBA" id="ARBA00022490"/>
    </source>
</evidence>
<dbReference type="InterPro" id="IPR009008">
    <property type="entry name" value="Val/Leu/Ile-tRNA-synth_edit"/>
</dbReference>
<evidence type="ECO:0000256" key="6">
    <source>
        <dbReference type="ARBA" id="ARBA00022598"/>
    </source>
</evidence>
<feature type="domain" description="Aminoacyl-tRNA synthetase class Ia" evidence="16">
    <location>
        <begin position="18"/>
        <end position="637"/>
    </location>
</feature>
<evidence type="ECO:0000256" key="13">
    <source>
        <dbReference type="ARBA" id="ARBA00025217"/>
    </source>
</evidence>
<feature type="short sequence motif" description="'HIGH' region" evidence="15">
    <location>
        <begin position="49"/>
        <end position="59"/>
    </location>
</feature>
<comment type="subunit">
    <text evidence="4 15">Monomer.</text>
</comment>
<keyword evidence="8 15" id="KW-0547">Nucleotide-binding</keyword>
<dbReference type="GO" id="GO:0005737">
    <property type="term" value="C:cytoplasm"/>
    <property type="evidence" value="ECO:0007669"/>
    <property type="project" value="UniProtKB-SubCell"/>
</dbReference>
<dbReference type="InterPro" id="IPR009080">
    <property type="entry name" value="tRNAsynth_Ia_anticodon-bd"/>
</dbReference>
<evidence type="ECO:0000313" key="19">
    <source>
        <dbReference type="Proteomes" id="UP000321805"/>
    </source>
</evidence>
<comment type="domain">
    <text evidence="15">IleRS has two distinct active sites: one for aminoacylation and one for editing. The misactivated valine is translocated from the active site to the editing site, which sterically excludes the correctly activated isoleucine. The single editing site contains two valyl binding pockets, one specific for each substrate (Val-AMP or Val-tRNA(Ile)).</text>
</comment>
<comment type="catalytic activity">
    <reaction evidence="14 15">
        <text>tRNA(Ile) + L-isoleucine + ATP = L-isoleucyl-tRNA(Ile) + AMP + diphosphate</text>
        <dbReference type="Rhea" id="RHEA:11060"/>
        <dbReference type="Rhea" id="RHEA-COMP:9666"/>
        <dbReference type="Rhea" id="RHEA-COMP:9695"/>
        <dbReference type="ChEBI" id="CHEBI:30616"/>
        <dbReference type="ChEBI" id="CHEBI:33019"/>
        <dbReference type="ChEBI" id="CHEBI:58045"/>
        <dbReference type="ChEBI" id="CHEBI:78442"/>
        <dbReference type="ChEBI" id="CHEBI:78528"/>
        <dbReference type="ChEBI" id="CHEBI:456215"/>
        <dbReference type="EC" id="6.1.1.5"/>
    </reaction>
</comment>
<dbReference type="GO" id="GO:0005524">
    <property type="term" value="F:ATP binding"/>
    <property type="evidence" value="ECO:0007669"/>
    <property type="project" value="UniProtKB-UniRule"/>
</dbReference>
<dbReference type="SUPFAM" id="SSF47323">
    <property type="entry name" value="Anticodon-binding domain of a subclass of class I aminoacyl-tRNA synthetases"/>
    <property type="match status" value="2"/>
</dbReference>
<organism evidence="18 19">
    <name type="scientific">Baekduia soli</name>
    <dbReference type="NCBI Taxonomy" id="496014"/>
    <lineage>
        <taxon>Bacteria</taxon>
        <taxon>Bacillati</taxon>
        <taxon>Actinomycetota</taxon>
        <taxon>Thermoleophilia</taxon>
        <taxon>Solirubrobacterales</taxon>
        <taxon>Baekduiaceae</taxon>
        <taxon>Baekduia</taxon>
    </lineage>
</organism>
<evidence type="ECO:0000256" key="11">
    <source>
        <dbReference type="ARBA" id="ARBA00022917"/>
    </source>
</evidence>
<keyword evidence="12 15" id="KW-0030">Aminoacyl-tRNA synthetase</keyword>
<evidence type="ECO:0000256" key="9">
    <source>
        <dbReference type="ARBA" id="ARBA00022833"/>
    </source>
</evidence>
<dbReference type="FunFam" id="3.40.50.620:FF:000063">
    <property type="entry name" value="Isoleucine--tRNA ligase"/>
    <property type="match status" value="1"/>
</dbReference>
<comment type="subcellular location">
    <subcellularLocation>
        <location evidence="2 15">Cytoplasm</location>
    </subcellularLocation>
</comment>
<evidence type="ECO:0000256" key="12">
    <source>
        <dbReference type="ARBA" id="ARBA00023146"/>
    </source>
</evidence>
<dbReference type="PRINTS" id="PR00984">
    <property type="entry name" value="TRNASYNTHILE"/>
</dbReference>
<dbReference type="HAMAP" id="MF_02003">
    <property type="entry name" value="Ile_tRNA_synth_type2"/>
    <property type="match status" value="1"/>
</dbReference>
<dbReference type="CDD" id="cd07961">
    <property type="entry name" value="Anticodon_Ia_Ile_ABEc"/>
    <property type="match status" value="1"/>
</dbReference>
<evidence type="ECO:0000256" key="2">
    <source>
        <dbReference type="ARBA" id="ARBA00004496"/>
    </source>
</evidence>
<dbReference type="EMBL" id="CP042430">
    <property type="protein sequence ID" value="QEC46625.1"/>
    <property type="molecule type" value="Genomic_DNA"/>
</dbReference>
<evidence type="ECO:0000256" key="14">
    <source>
        <dbReference type="ARBA" id="ARBA00048359"/>
    </source>
</evidence>
<dbReference type="PANTHER" id="PTHR42780:SF1">
    <property type="entry name" value="ISOLEUCINE--TRNA LIGASE, CYTOPLASMIC"/>
    <property type="match status" value="1"/>
</dbReference>
<evidence type="ECO:0000256" key="8">
    <source>
        <dbReference type="ARBA" id="ARBA00022741"/>
    </source>
</evidence>
<comment type="cofactor">
    <cofactor evidence="1 15">
        <name>Zn(2+)</name>
        <dbReference type="ChEBI" id="CHEBI:29105"/>
    </cofactor>
</comment>
<dbReference type="AlphaFoldDB" id="A0A5B8U1D6"/>
<dbReference type="InterPro" id="IPR023586">
    <property type="entry name" value="Ile-tRNA-ligase_type2"/>
</dbReference>
<dbReference type="SUPFAM" id="SSF50677">
    <property type="entry name" value="ValRS/IleRS/LeuRS editing domain"/>
    <property type="match status" value="1"/>
</dbReference>
<dbReference type="SUPFAM" id="SSF52374">
    <property type="entry name" value="Nucleotidylyl transferase"/>
    <property type="match status" value="1"/>
</dbReference>
<dbReference type="CDD" id="cd00818">
    <property type="entry name" value="IleRS_core"/>
    <property type="match status" value="1"/>
</dbReference>
<dbReference type="GO" id="GO:0000049">
    <property type="term" value="F:tRNA binding"/>
    <property type="evidence" value="ECO:0007669"/>
    <property type="project" value="InterPro"/>
</dbReference>
<keyword evidence="7 15" id="KW-0479">Metal-binding</keyword>
<proteinExistence type="inferred from homology"/>